<evidence type="ECO:0000313" key="3">
    <source>
        <dbReference type="EMBL" id="AXY56370.1"/>
    </source>
</evidence>
<dbReference type="InterPro" id="IPR029058">
    <property type="entry name" value="AB_hydrolase_fold"/>
</dbReference>
<organism evidence="3 4">
    <name type="scientific">Acinetobacter chinensis</name>
    <dbReference type="NCBI Taxonomy" id="2004650"/>
    <lineage>
        <taxon>Bacteria</taxon>
        <taxon>Pseudomonadati</taxon>
        <taxon>Pseudomonadota</taxon>
        <taxon>Gammaproteobacteria</taxon>
        <taxon>Moraxellales</taxon>
        <taxon>Moraxellaceae</taxon>
        <taxon>Acinetobacter</taxon>
    </lineage>
</organism>
<proteinExistence type="inferred from homology"/>
<dbReference type="Pfam" id="PF00756">
    <property type="entry name" value="Esterase"/>
    <property type="match status" value="1"/>
</dbReference>
<dbReference type="EMBL" id="CP032134">
    <property type="protein sequence ID" value="AXY56370.1"/>
    <property type="molecule type" value="Genomic_DNA"/>
</dbReference>
<dbReference type="GO" id="GO:0016788">
    <property type="term" value="F:hydrolase activity, acting on ester bonds"/>
    <property type="evidence" value="ECO:0007669"/>
    <property type="project" value="TreeGrafter"/>
</dbReference>
<evidence type="ECO:0000313" key="4">
    <source>
        <dbReference type="Proteomes" id="UP000263753"/>
    </source>
</evidence>
<reference evidence="4" key="1">
    <citation type="submission" date="2018-09" db="EMBL/GenBank/DDBJ databases">
        <title>The complete genome of Acinetobacter sp. strain WCHAc010005.</title>
        <authorList>
            <person name="Hu Y."/>
            <person name="Long H."/>
            <person name="Feng Y."/>
            <person name="Zong Z."/>
        </authorList>
    </citation>
    <scope>NUCLEOTIDE SEQUENCE [LARGE SCALE GENOMIC DNA]</scope>
    <source>
        <strain evidence="4">WCHAc010005</strain>
    </source>
</reference>
<dbReference type="InterPro" id="IPR052558">
    <property type="entry name" value="Siderophore_Hydrolase_D"/>
</dbReference>
<sequence length="310" mass="35000">MNRDESVKKLFLSVLGAVLISASPNITFAKPEIKPLAPNIAETGSEYYRFSIKTFESTDKKRKYRVWLGIPTQLNPLQQKEGYLYRSVFMLDGNAAMSHLDDQILKKLSERDAPVLVAIGYETNLPFETVSRALDYTPADLRTGLPAADPRSPQRMSGGSSEFKKIITEKISPWVEQQIKLDSSRRALWGHSYGGLFVLDSLLTTTYFSHYFAASPSLSWADQRMIQKIETTAVPFPEKKQLLLMEGDITTQVGTVQSSNFDTSSINNNRKVLSKFKVQGVDAKFLIYPDLKHGEMFKASLLDVLLNRWM</sequence>
<dbReference type="PANTHER" id="PTHR40841">
    <property type="entry name" value="SIDEROPHORE TRIACETYLFUSARININE C ESTERASE"/>
    <property type="match status" value="1"/>
</dbReference>
<name>A0A3B7LU37_9GAMM</name>
<evidence type="ECO:0000256" key="1">
    <source>
        <dbReference type="ARBA" id="ARBA00005622"/>
    </source>
</evidence>
<keyword evidence="2 3" id="KW-0378">Hydrolase</keyword>
<dbReference type="InterPro" id="IPR000801">
    <property type="entry name" value="Esterase-like"/>
</dbReference>
<dbReference type="PANTHER" id="PTHR40841:SF2">
    <property type="entry name" value="SIDEROPHORE-DEGRADING ESTERASE (EUROFUNG)"/>
    <property type="match status" value="1"/>
</dbReference>
<dbReference type="Proteomes" id="UP000263753">
    <property type="component" value="Chromosome"/>
</dbReference>
<accession>A0A3B7LU37</accession>
<comment type="similarity">
    <text evidence="1">Belongs to the esterase D family.</text>
</comment>
<dbReference type="AlphaFoldDB" id="A0A3B7LU37"/>
<evidence type="ECO:0000256" key="2">
    <source>
        <dbReference type="ARBA" id="ARBA00022801"/>
    </source>
</evidence>
<gene>
    <name evidence="3" type="ORF">CDG60_07165</name>
</gene>
<dbReference type="Gene3D" id="3.40.50.1820">
    <property type="entry name" value="alpha/beta hydrolase"/>
    <property type="match status" value="1"/>
</dbReference>
<protein>
    <submittedName>
        <fullName evidence="3">Alpha/beta hydrolase</fullName>
    </submittedName>
</protein>
<dbReference type="SUPFAM" id="SSF53474">
    <property type="entry name" value="alpha/beta-Hydrolases"/>
    <property type="match status" value="1"/>
</dbReference>
<dbReference type="KEGG" id="achi:CDG60_07165"/>